<dbReference type="EMBL" id="FLRD01000138">
    <property type="protein sequence ID" value="SBT46179.1"/>
    <property type="molecule type" value="Genomic_DNA"/>
</dbReference>
<keyword evidence="22" id="KW-1185">Reference proteome</keyword>
<comment type="similarity">
    <text evidence="5 16">Belongs to the CDS family.</text>
</comment>
<feature type="transmembrane region" description="Helical" evidence="18">
    <location>
        <begin position="281"/>
        <end position="298"/>
    </location>
</feature>
<evidence type="ECO:0000313" key="20">
    <source>
        <dbReference type="EMBL" id="SBT46783.1"/>
    </source>
</evidence>
<evidence type="ECO:0000256" key="10">
    <source>
        <dbReference type="ARBA" id="ARBA00022695"/>
    </source>
</evidence>
<evidence type="ECO:0000256" key="2">
    <source>
        <dbReference type="ARBA" id="ARBA00004141"/>
    </source>
</evidence>
<evidence type="ECO:0000256" key="18">
    <source>
        <dbReference type="SAM" id="Phobius"/>
    </source>
</evidence>
<dbReference type="EC" id="2.7.7.41" evidence="6 16"/>
<feature type="transmembrane region" description="Helical" evidence="18">
    <location>
        <begin position="335"/>
        <end position="360"/>
    </location>
</feature>
<dbReference type="PANTHER" id="PTHR13773">
    <property type="entry name" value="PHOSPHATIDATE CYTIDYLYLTRANSFERASE"/>
    <property type="match status" value="1"/>
</dbReference>
<evidence type="ECO:0000256" key="11">
    <source>
        <dbReference type="ARBA" id="ARBA00022989"/>
    </source>
</evidence>
<reference evidence="20" key="1">
    <citation type="submission" date="2016-05" db="EMBL/GenBank/DDBJ databases">
        <authorList>
            <person name="Lavstsen T."/>
            <person name="Jespersen J.S."/>
        </authorList>
    </citation>
    <scope>NUCLEOTIDE SEQUENCE [LARGE SCALE GENOMIC DNA]</scope>
</reference>
<feature type="transmembrane region" description="Helical" evidence="18">
    <location>
        <begin position="451"/>
        <end position="473"/>
    </location>
</feature>
<organism evidence="20 21">
    <name type="scientific">Plasmodium ovale wallikeri</name>
    <dbReference type="NCBI Taxonomy" id="864142"/>
    <lineage>
        <taxon>Eukaryota</taxon>
        <taxon>Sar</taxon>
        <taxon>Alveolata</taxon>
        <taxon>Apicomplexa</taxon>
        <taxon>Aconoidasida</taxon>
        <taxon>Haemosporida</taxon>
        <taxon>Plasmodiidae</taxon>
        <taxon>Plasmodium</taxon>
        <taxon>Plasmodium (Plasmodium)</taxon>
    </lineage>
</organism>
<evidence type="ECO:0000256" key="14">
    <source>
        <dbReference type="ARBA" id="ARBA00023209"/>
    </source>
</evidence>
<sequence>MQKRNVKNRKGSKSICGSSSTENNEEEKKKKKNSKDTSDIETSKSSVQTRSKSKSLDSQTECAEEVEKLKNYNDIACKKKKNSNGDIYGGGSEVMEEWNNGKNSQKYDCKKRKSLKDMKYNREIKHIREYTNLKNANNKLVNINVSYGNHRGLYNGSKHRTSNSSQGNYNSAVSQENSQTKMQIFKVRLYWSFVIIFFSSFILAMGHFYLSLLVLIAVTVVYREIISLKSIENKDRKLPQIFYIRWYWFFLTILTIGIPWIIPKLKHQISFFNYLLKYHSINMFVLAFVGFVWFILSLRKFSLKYQFSQIGIILITSLFVVTQSLMHIANIYSGLIWFILPVSSVAINDSFAYIFGILFGRTRLIKLSPKKTVEGFLGSSVITILWGIAVTYLLQSYHFFICPQNYISFIPFYTLAKVECEYNSIFQQKVYTLPVEVSTYLPINKIYYTKMVLHALVLSLFAAFLAPFGGFFASGFKRALKIKDFGQAIPGHGGFTDRLDCQVFIGMFTYLYLKTFVKIKGRVNYSYDVLIDSIQTLDNKEVLRLFNQLKNMIDKKRRRNPDKNKDQPRFPIQETTPISDNK</sequence>
<gene>
    <name evidence="19" type="ORF">POVWA1_053370</name>
    <name evidence="20" type="ORF">POVWA2_052640</name>
</gene>
<keyword evidence="10 16" id="KW-0548">Nucleotidyltransferase</keyword>
<comment type="pathway">
    <text evidence="4">Lipid metabolism.</text>
</comment>
<evidence type="ECO:0000256" key="1">
    <source>
        <dbReference type="ARBA" id="ARBA00001698"/>
    </source>
</evidence>
<dbReference type="UniPathway" id="UPA00557">
    <property type="reaction ID" value="UER00614"/>
</dbReference>
<feature type="region of interest" description="Disordered" evidence="17">
    <location>
        <begin position="1"/>
        <end position="61"/>
    </location>
</feature>
<evidence type="ECO:0000256" key="9">
    <source>
        <dbReference type="ARBA" id="ARBA00022692"/>
    </source>
</evidence>
<evidence type="ECO:0000256" key="12">
    <source>
        <dbReference type="ARBA" id="ARBA00023098"/>
    </source>
</evidence>
<evidence type="ECO:0000313" key="22">
    <source>
        <dbReference type="Proteomes" id="UP000078555"/>
    </source>
</evidence>
<dbReference type="GO" id="GO:0004605">
    <property type="term" value="F:phosphatidate cytidylyltransferase activity"/>
    <property type="evidence" value="ECO:0007669"/>
    <property type="project" value="UniProtKB-EC"/>
</dbReference>
<keyword evidence="14" id="KW-0594">Phospholipid biosynthesis</keyword>
<dbReference type="Proteomes" id="UP000078550">
    <property type="component" value="Unassembled WGS sequence"/>
</dbReference>
<dbReference type="GO" id="GO:0005789">
    <property type="term" value="C:endoplasmic reticulum membrane"/>
    <property type="evidence" value="ECO:0007669"/>
    <property type="project" value="TreeGrafter"/>
</dbReference>
<dbReference type="AlphaFoldDB" id="A0A1A8ZSB9"/>
<comment type="catalytic activity">
    <reaction evidence="1 16">
        <text>a 1,2-diacyl-sn-glycero-3-phosphate + CTP + H(+) = a CDP-1,2-diacyl-sn-glycerol + diphosphate</text>
        <dbReference type="Rhea" id="RHEA:16229"/>
        <dbReference type="ChEBI" id="CHEBI:15378"/>
        <dbReference type="ChEBI" id="CHEBI:33019"/>
        <dbReference type="ChEBI" id="CHEBI:37563"/>
        <dbReference type="ChEBI" id="CHEBI:58332"/>
        <dbReference type="ChEBI" id="CHEBI:58608"/>
        <dbReference type="EC" id="2.7.7.41"/>
    </reaction>
</comment>
<feature type="compositionally biased region" description="Polar residues" evidence="17">
    <location>
        <begin position="43"/>
        <end position="61"/>
    </location>
</feature>
<feature type="transmembrane region" description="Helical" evidence="18">
    <location>
        <begin position="242"/>
        <end position="261"/>
    </location>
</feature>
<evidence type="ECO:0000313" key="21">
    <source>
        <dbReference type="Proteomes" id="UP000078550"/>
    </source>
</evidence>
<feature type="transmembrane region" description="Helical" evidence="18">
    <location>
        <begin position="310"/>
        <end position="329"/>
    </location>
</feature>
<dbReference type="InterPro" id="IPR000374">
    <property type="entry name" value="PC_trans"/>
</dbReference>
<feature type="compositionally biased region" description="Polar residues" evidence="17">
    <location>
        <begin position="573"/>
        <end position="582"/>
    </location>
</feature>
<keyword evidence="12" id="KW-0443">Lipid metabolism</keyword>
<reference evidence="21 22" key="2">
    <citation type="submission" date="2016-05" db="EMBL/GenBank/DDBJ databases">
        <authorList>
            <person name="Naeem Raeece"/>
        </authorList>
    </citation>
    <scope>NUCLEOTIDE SEQUENCE [LARGE SCALE GENOMIC DNA]</scope>
</reference>
<comment type="subcellular location">
    <subcellularLocation>
        <location evidence="2">Membrane</location>
        <topology evidence="2">Multi-pass membrane protein</topology>
    </subcellularLocation>
</comment>
<evidence type="ECO:0000256" key="7">
    <source>
        <dbReference type="ARBA" id="ARBA00022516"/>
    </source>
</evidence>
<evidence type="ECO:0000256" key="17">
    <source>
        <dbReference type="SAM" id="MobiDB-lite"/>
    </source>
</evidence>
<keyword evidence="9 16" id="KW-0812">Transmembrane</keyword>
<feature type="compositionally biased region" description="Basic residues" evidence="17">
    <location>
        <begin position="1"/>
        <end position="12"/>
    </location>
</feature>
<evidence type="ECO:0000256" key="3">
    <source>
        <dbReference type="ARBA" id="ARBA00005119"/>
    </source>
</evidence>
<dbReference type="GO" id="GO:0016024">
    <property type="term" value="P:CDP-diacylglycerol biosynthetic process"/>
    <property type="evidence" value="ECO:0007669"/>
    <property type="project" value="UniProtKB-UniPathway"/>
</dbReference>
<dbReference type="EMBL" id="FLRE01000185">
    <property type="protein sequence ID" value="SBT46783.1"/>
    <property type="molecule type" value="Genomic_DNA"/>
</dbReference>
<comment type="pathway">
    <text evidence="3 16">Phospholipid metabolism; CDP-diacylglycerol biosynthesis; CDP-diacylglycerol from sn-glycerol 3-phosphate: step 3/3.</text>
</comment>
<name>A0A1A8ZSB9_PLAOA</name>
<accession>A0A1A8ZSB9</accession>
<feature type="region of interest" description="Disordered" evidence="17">
    <location>
        <begin position="556"/>
        <end position="582"/>
    </location>
</feature>
<evidence type="ECO:0000256" key="5">
    <source>
        <dbReference type="ARBA" id="ARBA00010185"/>
    </source>
</evidence>
<evidence type="ECO:0000256" key="6">
    <source>
        <dbReference type="ARBA" id="ARBA00012487"/>
    </source>
</evidence>
<evidence type="ECO:0000256" key="16">
    <source>
        <dbReference type="RuleBase" id="RU003938"/>
    </source>
</evidence>
<dbReference type="Pfam" id="PF01148">
    <property type="entry name" value="CTP_transf_1"/>
    <property type="match status" value="1"/>
</dbReference>
<keyword evidence="15" id="KW-1208">Phospholipid metabolism</keyword>
<keyword evidence="8 16" id="KW-0808">Transferase</keyword>
<keyword evidence="7" id="KW-0444">Lipid biosynthesis</keyword>
<evidence type="ECO:0000256" key="8">
    <source>
        <dbReference type="ARBA" id="ARBA00022679"/>
    </source>
</evidence>
<evidence type="ECO:0000256" key="15">
    <source>
        <dbReference type="ARBA" id="ARBA00023264"/>
    </source>
</evidence>
<keyword evidence="13 18" id="KW-0472">Membrane</keyword>
<feature type="transmembrane region" description="Helical" evidence="18">
    <location>
        <begin position="189"/>
        <end position="222"/>
    </location>
</feature>
<keyword evidence="11 18" id="KW-1133">Transmembrane helix</keyword>
<dbReference type="PANTHER" id="PTHR13773:SF8">
    <property type="entry name" value="PHOSPHATIDATE CYTIDYLYLTRANSFERASE, PHOTORECEPTOR-SPECIFIC"/>
    <property type="match status" value="1"/>
</dbReference>
<protein>
    <recommendedName>
        <fullName evidence="6 16">Phosphatidate cytidylyltransferase</fullName>
        <ecNumber evidence="6 16">2.7.7.41</ecNumber>
    </recommendedName>
</protein>
<dbReference type="Proteomes" id="UP000078555">
    <property type="component" value="Unassembled WGS sequence"/>
</dbReference>
<dbReference type="PROSITE" id="PS01315">
    <property type="entry name" value="CDS"/>
    <property type="match status" value="1"/>
</dbReference>
<feature type="transmembrane region" description="Helical" evidence="18">
    <location>
        <begin position="372"/>
        <end position="394"/>
    </location>
</feature>
<evidence type="ECO:0000256" key="13">
    <source>
        <dbReference type="ARBA" id="ARBA00023136"/>
    </source>
</evidence>
<proteinExistence type="inferred from homology"/>
<evidence type="ECO:0000313" key="19">
    <source>
        <dbReference type="EMBL" id="SBT46179.1"/>
    </source>
</evidence>
<dbReference type="InterPro" id="IPR016720">
    <property type="entry name" value="PC_Trfase_euk"/>
</dbReference>
<evidence type="ECO:0000256" key="4">
    <source>
        <dbReference type="ARBA" id="ARBA00005189"/>
    </source>
</evidence>